<dbReference type="InterPro" id="IPR001623">
    <property type="entry name" value="DnaJ_domain"/>
</dbReference>
<gene>
    <name evidence="4" type="ORF">JD844_009738</name>
</gene>
<dbReference type="SUPFAM" id="SSF46565">
    <property type="entry name" value="Chaperone J-domain"/>
    <property type="match status" value="1"/>
</dbReference>
<proteinExistence type="predicted"/>
<dbReference type="PRINTS" id="PR00625">
    <property type="entry name" value="JDOMAIN"/>
</dbReference>
<evidence type="ECO:0000259" key="3">
    <source>
        <dbReference type="PROSITE" id="PS50076"/>
    </source>
</evidence>
<organism evidence="4 5">
    <name type="scientific">Phrynosoma platyrhinos</name>
    <name type="common">Desert horned lizard</name>
    <dbReference type="NCBI Taxonomy" id="52577"/>
    <lineage>
        <taxon>Eukaryota</taxon>
        <taxon>Metazoa</taxon>
        <taxon>Chordata</taxon>
        <taxon>Craniata</taxon>
        <taxon>Vertebrata</taxon>
        <taxon>Euteleostomi</taxon>
        <taxon>Lepidosauria</taxon>
        <taxon>Squamata</taxon>
        <taxon>Bifurcata</taxon>
        <taxon>Unidentata</taxon>
        <taxon>Episquamata</taxon>
        <taxon>Toxicofera</taxon>
        <taxon>Iguania</taxon>
        <taxon>Phrynosomatidae</taxon>
        <taxon>Phrynosomatinae</taxon>
        <taxon>Phrynosoma</taxon>
    </lineage>
</organism>
<feature type="region of interest" description="Disordered" evidence="2">
    <location>
        <begin position="261"/>
        <end position="291"/>
    </location>
</feature>
<dbReference type="SUPFAM" id="SSF49493">
    <property type="entry name" value="HSP40/DnaJ peptide-binding domain"/>
    <property type="match status" value="1"/>
</dbReference>
<dbReference type="PROSITE" id="PS50076">
    <property type="entry name" value="DNAJ_2"/>
    <property type="match status" value="1"/>
</dbReference>
<dbReference type="InterPro" id="IPR002939">
    <property type="entry name" value="DnaJ_C"/>
</dbReference>
<keyword evidence="5" id="KW-1185">Reference proteome</keyword>
<comment type="caution">
    <text evidence="4">The sequence shown here is derived from an EMBL/GenBank/DDBJ whole genome shotgun (WGS) entry which is preliminary data.</text>
</comment>
<dbReference type="SMART" id="SM00271">
    <property type="entry name" value="DnaJ"/>
    <property type="match status" value="1"/>
</dbReference>
<dbReference type="PANTHER" id="PTHR43888">
    <property type="entry name" value="DNAJ-LIKE-2, ISOFORM A-RELATED"/>
    <property type="match status" value="1"/>
</dbReference>
<dbReference type="Gene3D" id="2.60.260.20">
    <property type="entry name" value="Urease metallochaperone UreE, N-terminal domain"/>
    <property type="match status" value="2"/>
</dbReference>
<dbReference type="InterPro" id="IPR036869">
    <property type="entry name" value="J_dom_sf"/>
</dbReference>
<reference evidence="4 5" key="1">
    <citation type="journal article" date="2022" name="Gigascience">
        <title>A chromosome-level genome assembly and annotation of the desert horned lizard, Phrynosoma platyrhinos, provides insight into chromosomal rearrangements among reptiles.</title>
        <authorList>
            <person name="Koochekian N."/>
            <person name="Ascanio A."/>
            <person name="Farleigh K."/>
            <person name="Card D.C."/>
            <person name="Schield D.R."/>
            <person name="Castoe T.A."/>
            <person name="Jezkova T."/>
        </authorList>
    </citation>
    <scope>NUCLEOTIDE SEQUENCE [LARGE SCALE GENOMIC DNA]</scope>
    <source>
        <strain evidence="4">NK-2021</strain>
    </source>
</reference>
<dbReference type="PROSITE" id="PS00636">
    <property type="entry name" value="DNAJ_1"/>
    <property type="match status" value="1"/>
</dbReference>
<dbReference type="InterPro" id="IPR044713">
    <property type="entry name" value="DNJA1/2-like"/>
</dbReference>
<dbReference type="Pfam" id="PF00226">
    <property type="entry name" value="DnaJ"/>
    <property type="match status" value="1"/>
</dbReference>
<evidence type="ECO:0000313" key="5">
    <source>
        <dbReference type="Proteomes" id="UP000826234"/>
    </source>
</evidence>
<dbReference type="Pfam" id="PF01556">
    <property type="entry name" value="DnaJ_C"/>
    <property type="match status" value="1"/>
</dbReference>
<dbReference type="Gene3D" id="1.10.287.110">
    <property type="entry name" value="DnaJ domain"/>
    <property type="match status" value="1"/>
</dbReference>
<protein>
    <recommendedName>
        <fullName evidence="3">J domain-containing protein</fullName>
    </recommendedName>
</protein>
<evidence type="ECO:0000256" key="2">
    <source>
        <dbReference type="SAM" id="MobiDB-lite"/>
    </source>
</evidence>
<dbReference type="EMBL" id="JAIPUX010000439">
    <property type="protein sequence ID" value="KAH0628485.1"/>
    <property type="molecule type" value="Genomic_DNA"/>
</dbReference>
<dbReference type="InterPro" id="IPR018253">
    <property type="entry name" value="DnaJ_domain_CS"/>
</dbReference>
<evidence type="ECO:0000256" key="1">
    <source>
        <dbReference type="ARBA" id="ARBA00023186"/>
    </source>
</evidence>
<accession>A0ABQ7TFG8</accession>
<keyword evidence="1" id="KW-0143">Chaperone</keyword>
<name>A0ABQ7TFG8_PHRPL</name>
<dbReference type="CDD" id="cd06257">
    <property type="entry name" value="DnaJ"/>
    <property type="match status" value="1"/>
</dbReference>
<sequence length="291" mass="33399">MVKETTYYDVLGVKPNASQEELKKAYRKLALKYHPDKNPNEGEKFKQISQAYEVLSDSKKRELYDKGGEQAIKEGGTGSAFGSPMDIFDMFFGGGGRMQRERRGKNVVHQLSVTLEDLYNGATRKLALQKNVICDKCEVWYMFLPFSRRNEDLVMSMDLQLVEALCGFQKPIAMLDNRTIIITSHPGQIVKHGDIKCVLNEGMPFYRRPYEKGRLIIEFKVIFPDSGFLSSDKLCLLEKLLPPRQDVEEAEDMEQVELMDFDPSQERHHYNGEAYEDDEHHPRGGVQCQTS</sequence>
<dbReference type="Proteomes" id="UP000826234">
    <property type="component" value="Unassembled WGS sequence"/>
</dbReference>
<dbReference type="InterPro" id="IPR008971">
    <property type="entry name" value="HSP40/DnaJ_pept-bd"/>
</dbReference>
<feature type="domain" description="J" evidence="3">
    <location>
        <begin position="6"/>
        <end position="68"/>
    </location>
</feature>
<evidence type="ECO:0000313" key="4">
    <source>
        <dbReference type="EMBL" id="KAH0628485.1"/>
    </source>
</evidence>